<comment type="caution">
    <text evidence="2">The sequence shown here is derived from an EMBL/GenBank/DDBJ whole genome shotgun (WGS) entry which is preliminary data.</text>
</comment>
<name>A0A1B6VNN8_9PROT</name>
<evidence type="ECO:0000313" key="3">
    <source>
        <dbReference type="Proteomes" id="UP000077786"/>
    </source>
</evidence>
<dbReference type="OrthoDB" id="7224375at2"/>
<dbReference type="AlphaFoldDB" id="A0A1B6VNN8"/>
<dbReference type="Proteomes" id="UP000077786">
    <property type="component" value="Unassembled WGS sequence"/>
</dbReference>
<reference evidence="2 3" key="1">
    <citation type="submission" date="2016-03" db="EMBL/GenBank/DDBJ databases">
        <title>Draft genome sequence of Gluconobacter cerinus strain CECT 9110.</title>
        <authorList>
            <person name="Sainz F."/>
            <person name="Mas A."/>
            <person name="Torija M.J."/>
        </authorList>
    </citation>
    <scope>NUCLEOTIDE SEQUENCE [LARGE SCALE GENOMIC DNA]</scope>
    <source>
        <strain evidence="2 3">CECT 9110</strain>
    </source>
</reference>
<gene>
    <name evidence="2" type="ORF">A0123_00378</name>
</gene>
<keyword evidence="1" id="KW-0812">Transmembrane</keyword>
<sequence>MTSSTDGLYSEATEAKRAARLAAYLEEYGAEEDETRVLLRYVSWFGAGVCLLCGIALALPWHPLFAFILGMSCWTAPREPFLRKLKAAEDRRRLRGLD</sequence>
<dbReference type="PATRIC" id="fig|38307.3.peg.397"/>
<feature type="transmembrane region" description="Helical" evidence="1">
    <location>
        <begin position="41"/>
        <end position="61"/>
    </location>
</feature>
<protein>
    <submittedName>
        <fullName evidence="2">Uncharacterized protein</fullName>
    </submittedName>
</protein>
<evidence type="ECO:0000313" key="2">
    <source>
        <dbReference type="EMBL" id="OAJ68814.1"/>
    </source>
</evidence>
<keyword evidence="1" id="KW-1133">Transmembrane helix</keyword>
<dbReference type="EMBL" id="LUTU01000004">
    <property type="protein sequence ID" value="OAJ68814.1"/>
    <property type="molecule type" value="Genomic_DNA"/>
</dbReference>
<accession>A0A1B6VNN8</accession>
<keyword evidence="1" id="KW-0472">Membrane</keyword>
<dbReference type="RefSeq" id="WP_064273120.1">
    <property type="nucleotide sequence ID" value="NZ_LUTU01000004.1"/>
</dbReference>
<proteinExistence type="predicted"/>
<organism evidence="2 3">
    <name type="scientific">Gluconobacter cerinus</name>
    <dbReference type="NCBI Taxonomy" id="38307"/>
    <lineage>
        <taxon>Bacteria</taxon>
        <taxon>Pseudomonadati</taxon>
        <taxon>Pseudomonadota</taxon>
        <taxon>Alphaproteobacteria</taxon>
        <taxon>Acetobacterales</taxon>
        <taxon>Acetobacteraceae</taxon>
        <taxon>Gluconobacter</taxon>
    </lineage>
</organism>
<evidence type="ECO:0000256" key="1">
    <source>
        <dbReference type="SAM" id="Phobius"/>
    </source>
</evidence>